<feature type="coiled-coil region" evidence="1">
    <location>
        <begin position="565"/>
        <end position="592"/>
    </location>
</feature>
<gene>
    <name evidence="3" type="primary">LOC106012128</name>
</gene>
<name>A0ABM1A2G1_APLCA</name>
<accession>A0ABM1A2G1</accession>
<proteinExistence type="predicted"/>
<dbReference type="RefSeq" id="XP_012939486.1">
    <property type="nucleotide sequence ID" value="XM_013084032.2"/>
</dbReference>
<protein>
    <submittedName>
        <fullName evidence="3">Uncharacterized protein LOC106012128</fullName>
    </submittedName>
</protein>
<evidence type="ECO:0000313" key="2">
    <source>
        <dbReference type="Proteomes" id="UP000694888"/>
    </source>
</evidence>
<evidence type="ECO:0000256" key="1">
    <source>
        <dbReference type="SAM" id="Coils"/>
    </source>
</evidence>
<feature type="coiled-coil region" evidence="1">
    <location>
        <begin position="438"/>
        <end position="496"/>
    </location>
</feature>
<dbReference type="PANTHER" id="PTHR35838">
    <property type="entry name" value="CHROMOSOME 21, WHOLE GENOME SHOTGUN SEQUENCE"/>
    <property type="match status" value="1"/>
</dbReference>
<dbReference type="GeneID" id="106012128"/>
<dbReference type="Proteomes" id="UP000694888">
    <property type="component" value="Unplaced"/>
</dbReference>
<sequence length="682" mass="78652">MQSRRKKYSVVNRGGVAPSPFVDGSAPSGISMGGGLDVPVGQESGLSPRVNGLLNEVEVVVNNEPGASSSMLQLESRLQKSSVYSMYQDNQSGDDRIEMRLLLLDESQRSQMMHKLVVAFQQKVLLCFDHFKPELTLACLRILTSLSALKPHTKNRTVEDRRSSETGSKTPEVREVFSELDVEEALKRELPNFTISRLRSTVQQVLRRASLRQDGSLYFAQASQCAMATRSVQYFVWFFDFMDYLQELYMNFNDKIFSPLYKYFYDNNFLIATGRTNTMSSAFSKLSQFSGSESMSTIDEADCDSVGDCAQLQKQSKASLLQLSKEYKDIKSIYDTSDMDKIAQRLSFVKDQLEYLFDEEDEIDPEFYSEESGKMVEHLDMDFGTENLIRLVPDILVKLKKAAWLANRWLDLDDQRTKDVGVKLDKLSGIEKKLKERLACLGDNIARGERKLERETNELSRLMEKEGRPDKLTFNVFNLESHIDKLRKKLDKLNKERETFAPRLAEVVKSRNLREMHRLKYCFESNKLQRFLTERKLATLGYQRDLIADDLNVEMYVRPSVIHSTNKLQDDCERLEQDLRDQRDELVNIRQALVPVQEDRASLMDRVSREKHREAPWLNDPNNTKLNNLLLYPGQALYVRSLPVAHGGRLSRRTKPGSRLSDVRRFPVDNSRLMRTLSPPRW</sequence>
<organism evidence="2 3">
    <name type="scientific">Aplysia californica</name>
    <name type="common">California sea hare</name>
    <dbReference type="NCBI Taxonomy" id="6500"/>
    <lineage>
        <taxon>Eukaryota</taxon>
        <taxon>Metazoa</taxon>
        <taxon>Spiralia</taxon>
        <taxon>Lophotrochozoa</taxon>
        <taxon>Mollusca</taxon>
        <taxon>Gastropoda</taxon>
        <taxon>Heterobranchia</taxon>
        <taxon>Euthyneura</taxon>
        <taxon>Tectipleura</taxon>
        <taxon>Aplysiida</taxon>
        <taxon>Aplysioidea</taxon>
        <taxon>Aplysiidae</taxon>
        <taxon>Aplysia</taxon>
    </lineage>
</organism>
<evidence type="ECO:0000313" key="3">
    <source>
        <dbReference type="RefSeq" id="XP_012939486.1"/>
    </source>
</evidence>
<keyword evidence="1" id="KW-0175">Coiled coil</keyword>
<reference evidence="3" key="1">
    <citation type="submission" date="2025-08" db="UniProtKB">
        <authorList>
            <consortium name="RefSeq"/>
        </authorList>
    </citation>
    <scope>IDENTIFICATION</scope>
</reference>
<dbReference type="PANTHER" id="PTHR35838:SF1">
    <property type="entry name" value="TRICHOHYALIN-LIKE"/>
    <property type="match status" value="1"/>
</dbReference>
<keyword evidence="2" id="KW-1185">Reference proteome</keyword>